<dbReference type="Pfam" id="PF00583">
    <property type="entry name" value="Acetyltransf_1"/>
    <property type="match status" value="1"/>
</dbReference>
<feature type="domain" description="N-acetyltransferase" evidence="3">
    <location>
        <begin position="4"/>
        <end position="113"/>
    </location>
</feature>
<evidence type="ECO:0000256" key="2">
    <source>
        <dbReference type="ARBA" id="ARBA00023315"/>
    </source>
</evidence>
<dbReference type="PROSITE" id="PS51186">
    <property type="entry name" value="GNAT"/>
    <property type="match status" value="1"/>
</dbReference>
<dbReference type="PANTHER" id="PTHR43800">
    <property type="entry name" value="PEPTIDYL-LYSINE N-ACETYLTRANSFERASE YJAB"/>
    <property type="match status" value="1"/>
</dbReference>
<keyword evidence="1" id="KW-0808">Transferase</keyword>
<dbReference type="GO" id="GO:0016747">
    <property type="term" value="F:acyltransferase activity, transferring groups other than amino-acyl groups"/>
    <property type="evidence" value="ECO:0007669"/>
    <property type="project" value="InterPro"/>
</dbReference>
<protein>
    <submittedName>
        <fullName evidence="4">GNAT family N-acetyltransferase</fullName>
    </submittedName>
</protein>
<dbReference type="Proteomes" id="UP000622653">
    <property type="component" value="Unassembled WGS sequence"/>
</dbReference>
<dbReference type="Gene3D" id="3.40.630.30">
    <property type="match status" value="1"/>
</dbReference>
<dbReference type="SUPFAM" id="SSF55729">
    <property type="entry name" value="Acyl-CoA N-acyltransferases (Nat)"/>
    <property type="match status" value="1"/>
</dbReference>
<dbReference type="InterPro" id="IPR016181">
    <property type="entry name" value="Acyl_CoA_acyltransferase"/>
</dbReference>
<gene>
    <name evidence="4" type="ORF">IRY55_01605</name>
</gene>
<reference evidence="4" key="1">
    <citation type="submission" date="2020-11" db="EMBL/GenBank/DDBJ databases">
        <title>Multidrug resistant novel bacterium Savagea serpentis sp. nov., isolated from the scats of a vine snake (Ahaetulla nasuta).</title>
        <authorList>
            <person name="Venkata Ramana V."/>
            <person name="Vikas Patil S."/>
            <person name="Yogita Lugani V."/>
        </authorList>
    </citation>
    <scope>NUCLEOTIDE SEQUENCE</scope>
    <source>
        <strain evidence="4">SN6</strain>
    </source>
</reference>
<accession>A0A8J7G6I1</accession>
<proteinExistence type="predicted"/>
<dbReference type="InterPro" id="IPR000182">
    <property type="entry name" value="GNAT_dom"/>
</dbReference>
<organism evidence="4 5">
    <name type="scientific">Savagea serpentis</name>
    <dbReference type="NCBI Taxonomy" id="2785297"/>
    <lineage>
        <taxon>Bacteria</taxon>
        <taxon>Bacillati</taxon>
        <taxon>Bacillota</taxon>
        <taxon>Bacilli</taxon>
        <taxon>Bacillales</taxon>
        <taxon>Caryophanaceae</taxon>
        <taxon>Savagea</taxon>
    </lineage>
</organism>
<evidence type="ECO:0000313" key="5">
    <source>
        <dbReference type="Proteomes" id="UP000622653"/>
    </source>
</evidence>
<dbReference type="EMBL" id="JADKPV010000001">
    <property type="protein sequence ID" value="MBF4500043.1"/>
    <property type="molecule type" value="Genomic_DNA"/>
</dbReference>
<evidence type="ECO:0000256" key="1">
    <source>
        <dbReference type="ARBA" id="ARBA00022679"/>
    </source>
</evidence>
<dbReference type="AlphaFoldDB" id="A0A8J7G6I1"/>
<keyword evidence="2" id="KW-0012">Acyltransferase</keyword>
<dbReference type="CDD" id="cd04301">
    <property type="entry name" value="NAT_SF"/>
    <property type="match status" value="1"/>
</dbReference>
<keyword evidence="5" id="KW-1185">Reference proteome</keyword>
<name>A0A8J7G6I1_9BACL</name>
<dbReference type="PANTHER" id="PTHR43800:SF1">
    <property type="entry name" value="PEPTIDYL-LYSINE N-ACETYLTRANSFERASE YJAB"/>
    <property type="match status" value="1"/>
</dbReference>
<sequence>MELFRYRKAYEKIAMGFLSYIPTEKMLKKLKETITLYQEDPNWHLYLLKREEDFIALVGVMVDEEAGEWTLQHLSVNPSYRNEGIARYLVDQMYEKYGHLTAKGTVHTRMFLK</sequence>
<comment type="caution">
    <text evidence="4">The sequence shown here is derived from an EMBL/GenBank/DDBJ whole genome shotgun (WGS) entry which is preliminary data.</text>
</comment>
<evidence type="ECO:0000313" key="4">
    <source>
        <dbReference type="EMBL" id="MBF4500043.1"/>
    </source>
</evidence>
<dbReference type="RefSeq" id="WP_194561507.1">
    <property type="nucleotide sequence ID" value="NZ_JADKPV010000001.1"/>
</dbReference>
<evidence type="ECO:0000259" key="3">
    <source>
        <dbReference type="PROSITE" id="PS51186"/>
    </source>
</evidence>